<accession>A0A6G1DIU7</accession>
<reference evidence="2 3" key="1">
    <citation type="submission" date="2019-11" db="EMBL/GenBank/DDBJ databases">
        <title>Whole genome sequence of Oryza granulata.</title>
        <authorList>
            <person name="Li W."/>
        </authorList>
    </citation>
    <scope>NUCLEOTIDE SEQUENCE [LARGE SCALE GENOMIC DNA]</scope>
    <source>
        <strain evidence="3">cv. Menghai</strain>
        <tissue evidence="2">Leaf</tissue>
    </source>
</reference>
<feature type="compositionally biased region" description="Pro residues" evidence="1">
    <location>
        <begin position="61"/>
        <end position="78"/>
    </location>
</feature>
<dbReference type="AlphaFoldDB" id="A0A6G1DIU7"/>
<evidence type="ECO:0000313" key="3">
    <source>
        <dbReference type="Proteomes" id="UP000479710"/>
    </source>
</evidence>
<comment type="caution">
    <text evidence="2">The sequence shown here is derived from an EMBL/GenBank/DDBJ whole genome shotgun (WGS) entry which is preliminary data.</text>
</comment>
<evidence type="ECO:0000256" key="1">
    <source>
        <dbReference type="SAM" id="MobiDB-lite"/>
    </source>
</evidence>
<keyword evidence="3" id="KW-1185">Reference proteome</keyword>
<organism evidence="2 3">
    <name type="scientific">Oryza meyeriana var. granulata</name>
    <dbReference type="NCBI Taxonomy" id="110450"/>
    <lineage>
        <taxon>Eukaryota</taxon>
        <taxon>Viridiplantae</taxon>
        <taxon>Streptophyta</taxon>
        <taxon>Embryophyta</taxon>
        <taxon>Tracheophyta</taxon>
        <taxon>Spermatophyta</taxon>
        <taxon>Magnoliopsida</taxon>
        <taxon>Liliopsida</taxon>
        <taxon>Poales</taxon>
        <taxon>Poaceae</taxon>
        <taxon>BOP clade</taxon>
        <taxon>Oryzoideae</taxon>
        <taxon>Oryzeae</taxon>
        <taxon>Oryzinae</taxon>
        <taxon>Oryza</taxon>
        <taxon>Oryza meyeriana</taxon>
    </lineage>
</organism>
<name>A0A6G1DIU7_9ORYZ</name>
<feature type="region of interest" description="Disordered" evidence="1">
    <location>
        <begin position="1"/>
        <end position="33"/>
    </location>
</feature>
<proteinExistence type="predicted"/>
<dbReference type="Proteomes" id="UP000479710">
    <property type="component" value="Unassembled WGS sequence"/>
</dbReference>
<gene>
    <name evidence="2" type="ORF">E2562_013052</name>
</gene>
<feature type="compositionally biased region" description="Pro residues" evidence="1">
    <location>
        <begin position="11"/>
        <end position="20"/>
    </location>
</feature>
<dbReference type="EMBL" id="SPHZ02000006">
    <property type="protein sequence ID" value="KAF0912164.1"/>
    <property type="molecule type" value="Genomic_DNA"/>
</dbReference>
<sequence length="102" mass="10421">MLPRRAQHSAPTPPINPDLPPHAGVPHPGCCPGALPPPLLSPHPCHRFTAPIKPAAGEFGSPPPIPFTPSPIPSPPPRSAVASERLASPAHTATECRSGGPP</sequence>
<evidence type="ECO:0000313" key="2">
    <source>
        <dbReference type="EMBL" id="KAF0912164.1"/>
    </source>
</evidence>
<feature type="region of interest" description="Disordered" evidence="1">
    <location>
        <begin position="55"/>
        <end position="102"/>
    </location>
</feature>
<protein>
    <submittedName>
        <fullName evidence="2">Uncharacterized protein</fullName>
    </submittedName>
</protein>